<comment type="catalytic activity">
    <reaction evidence="1 7">
        <text>Hydrolysis of terminal non-reducing beta-D-galactose residues in beta-D-galactosides.</text>
        <dbReference type="EC" id="3.2.1.23"/>
    </reaction>
</comment>
<evidence type="ECO:0000256" key="5">
    <source>
        <dbReference type="ARBA" id="ARBA00023295"/>
    </source>
</evidence>
<evidence type="ECO:0000256" key="2">
    <source>
        <dbReference type="ARBA" id="ARBA00007401"/>
    </source>
</evidence>
<dbReference type="CDD" id="cd15482">
    <property type="entry name" value="Sialidase_non-viral"/>
    <property type="match status" value="1"/>
</dbReference>
<protein>
    <recommendedName>
        <fullName evidence="3 7">Beta-galactosidase</fullName>
        <ecNumber evidence="3 7">3.2.1.23</ecNumber>
    </recommendedName>
    <alternativeName>
        <fullName evidence="6 7">Lactase</fullName>
    </alternativeName>
</protein>
<evidence type="ECO:0000313" key="10">
    <source>
        <dbReference type="EMBL" id="ATC63364.1"/>
    </source>
</evidence>
<feature type="chain" id="PRO_5012561288" description="Beta-galactosidase" evidence="8">
    <location>
        <begin position="25"/>
        <end position="1343"/>
    </location>
</feature>
<accession>A0A290Q4F1</accession>
<dbReference type="InterPro" id="IPR017853">
    <property type="entry name" value="GH"/>
</dbReference>
<dbReference type="InterPro" id="IPR011040">
    <property type="entry name" value="Sialidase"/>
</dbReference>
<dbReference type="SUPFAM" id="SSF51445">
    <property type="entry name" value="(Trans)glycosidases"/>
    <property type="match status" value="1"/>
</dbReference>
<dbReference type="InterPro" id="IPR032312">
    <property type="entry name" value="LacZ_4"/>
</dbReference>
<dbReference type="InterPro" id="IPR023232">
    <property type="entry name" value="Glyco_hydro_2_AS"/>
</dbReference>
<dbReference type="Pfam" id="PF16353">
    <property type="entry name" value="LacZ_4"/>
    <property type="match status" value="1"/>
</dbReference>
<dbReference type="OrthoDB" id="41724at2"/>
<evidence type="ECO:0000313" key="11">
    <source>
        <dbReference type="Proteomes" id="UP000217265"/>
    </source>
</evidence>
<reference evidence="10 11" key="1">
    <citation type="submission" date="2017-09" db="EMBL/GenBank/DDBJ databases">
        <title>Complete genome sequence of Verrucomicrobial strain HZ-65, isolated from freshwater.</title>
        <authorList>
            <person name="Choi A."/>
        </authorList>
    </citation>
    <scope>NUCLEOTIDE SEQUENCE [LARGE SCALE GENOMIC DNA]</scope>
    <source>
        <strain evidence="10 11">HZ-65</strain>
    </source>
</reference>
<feature type="domain" description="Beta galactosidase small chain/" evidence="9">
    <location>
        <begin position="743"/>
        <end position="981"/>
    </location>
</feature>
<gene>
    <name evidence="10" type="ORF">CMV30_05015</name>
</gene>
<sequence length="1343" mass="148436">MNAAKTLLCALALAGLVAPSIVHAADAKAESAKPAAPAEVPAPISLDGDWQFLLKPDEDAADALGKFYADGFDASAFKSIPVPANWTTHGFEEPHYVNGTKSEGFYLHSFDVPAGAKDRRAMLYFDGVWQSAEVWVNGQRLGRHDSGFTGFAFDVSKALKPGEKNKIAVRVRQQTQSFKLDSNDDWGLPGIYRSVRLEFTPKEWFIERVSVVTDFDEQFRDAELRVRAHIMRNEKMDFFSTSAPFDVRAILTTLDGKEVQQATYTATITAAHNGRDIPINLIVRQPAPWTAETPNLYNLRVELHHEGKLVHSWSDKIGFREVSTAGGVFRINGRAVKLRGVARHDQHPDVGRATRREHWLEDIQLMKAANINAVRTAHYPPAEGFIKLCDELGMYVVEEVPFGFGGDRMGDPSFAEGVFLRVYETINRDRNRPSIVVWSVGNEDPMSALHVDALRAVKGLDSTRPTLLPFRSEVGLPPEVDLIAPHYWKAEEYDRLGAWADRPFITTEYSHALGGDDFGEQQERWDAIARHPAGAGGMIWMWADQGLRRKINGREVFDPMLDKKKYTREGAELVKEKSASKDEIYDSHGNHGTDGIVDADRKPQIDYWETKASYAPVRVMVDRLPFVAGQSEVIVPLRNAYDFTDLSTVSVKWNLYRDANVVASGEIKLPATIPHAETRIGIPTTAIPRDVAPGVSYLHLFFTDAQGLQIAQRSVRLDEVAATAVAPATKVEVKAEKKDDALVVTAGQSVYSFNSKSGQLTSLELAGEKMIDGATLVVWRNPTYSEANVIDRRKVTYEWKTFLQNMPAVASAFEFKTDDKGVLITTTVDYKADNKNSVAVNYTYRIGTDGSLWVDYVVKPKVDLPWLLEIGLALKTPDEPQTITWLGYGPGATMPNRHASALFGQWMSPLFSGESRGTKSGVEWLRLAGSEGRALQVKGIQGFRLDAAKEGDVTLRVLTHIAGAWVKGGPAERPEWRLDLKEDGTGEFKGGLQIAPVIDVNAGKILERAGDLPKTPAVIGGGIINDNPSYPSCHASTIAEISPGVLGAAWFGGTRERHPDVEIWFARQENGKWLPAQAVANGVQADGKREPTWNPVLFQPKKGPLVLFYKVGPSPAKWWGEVITSKDGGKTWSKPVRLPDGILGPIKNKPVELADGSWLSPTSTEGNKDGWRVHFEHSTDQGKTWKILSQVPKGEKNFDAIQPSILFHKDGRLQTICRSKSGVLASSWSSDQGKTWTPFEASELPNPNSGTDAVTLADGRQFVIYNHTSPPPERPTKGVRYPLDVAVSDDGVKWRRAATLETEPVSAGYAYPAVIQGADGRIHVTYTWDRKRIKHVVLDPKKL</sequence>
<dbReference type="Gene3D" id="2.120.10.10">
    <property type="match status" value="1"/>
</dbReference>
<keyword evidence="5 7" id="KW-0326">Glycosidase</keyword>
<dbReference type="InterPro" id="IPR013783">
    <property type="entry name" value="Ig-like_fold"/>
</dbReference>
<dbReference type="InterPro" id="IPR036278">
    <property type="entry name" value="Sialidase_sf"/>
</dbReference>
<dbReference type="InterPro" id="IPR050347">
    <property type="entry name" value="Bact_Beta-galactosidase"/>
</dbReference>
<name>A0A290Q4F1_9BACT</name>
<dbReference type="InterPro" id="IPR004199">
    <property type="entry name" value="B-gal_small/dom_5"/>
</dbReference>
<dbReference type="InterPro" id="IPR023230">
    <property type="entry name" value="Glyco_hydro_2_CS"/>
</dbReference>
<dbReference type="PRINTS" id="PR00132">
    <property type="entry name" value="GLHYDRLASE2"/>
</dbReference>
<dbReference type="PROSITE" id="PS00719">
    <property type="entry name" value="GLYCOSYL_HYDROL_F2_1"/>
    <property type="match status" value="1"/>
</dbReference>
<dbReference type="Gene3D" id="2.60.40.10">
    <property type="entry name" value="Immunoglobulins"/>
    <property type="match status" value="2"/>
</dbReference>
<proteinExistence type="inferred from homology"/>
<dbReference type="GO" id="GO:0005990">
    <property type="term" value="P:lactose catabolic process"/>
    <property type="evidence" value="ECO:0007669"/>
    <property type="project" value="TreeGrafter"/>
</dbReference>
<evidence type="ECO:0000256" key="8">
    <source>
        <dbReference type="SAM" id="SignalP"/>
    </source>
</evidence>
<dbReference type="KEGG" id="vbh:CMV30_05015"/>
<dbReference type="Gene3D" id="2.70.98.10">
    <property type="match status" value="1"/>
</dbReference>
<dbReference type="InterPro" id="IPR011013">
    <property type="entry name" value="Gal_mutarotase_sf_dom"/>
</dbReference>
<evidence type="ECO:0000259" key="9">
    <source>
        <dbReference type="SMART" id="SM01038"/>
    </source>
</evidence>
<dbReference type="InterPro" id="IPR014718">
    <property type="entry name" value="GH-type_carb-bd"/>
</dbReference>
<dbReference type="Pfam" id="PF13088">
    <property type="entry name" value="BNR_2"/>
    <property type="match status" value="1"/>
</dbReference>
<dbReference type="SUPFAM" id="SSF74650">
    <property type="entry name" value="Galactose mutarotase-like"/>
    <property type="match status" value="1"/>
</dbReference>
<dbReference type="InterPro" id="IPR006102">
    <property type="entry name" value="Ig-like_GH2"/>
</dbReference>
<evidence type="ECO:0000256" key="6">
    <source>
        <dbReference type="ARBA" id="ARBA00032230"/>
    </source>
</evidence>
<keyword evidence="8" id="KW-0732">Signal</keyword>
<dbReference type="Pfam" id="PF02836">
    <property type="entry name" value="Glyco_hydro_2_C"/>
    <property type="match status" value="1"/>
</dbReference>
<dbReference type="InterPro" id="IPR006104">
    <property type="entry name" value="Glyco_hydro_2_N"/>
</dbReference>
<dbReference type="InterPro" id="IPR008979">
    <property type="entry name" value="Galactose-bd-like_sf"/>
</dbReference>
<dbReference type="PANTHER" id="PTHR46323">
    <property type="entry name" value="BETA-GALACTOSIDASE"/>
    <property type="match status" value="1"/>
</dbReference>
<evidence type="ECO:0000256" key="7">
    <source>
        <dbReference type="RuleBase" id="RU361154"/>
    </source>
</evidence>
<evidence type="ECO:0000256" key="3">
    <source>
        <dbReference type="ARBA" id="ARBA00012756"/>
    </source>
</evidence>
<dbReference type="Pfam" id="PF00703">
    <property type="entry name" value="Glyco_hydro_2"/>
    <property type="match status" value="1"/>
</dbReference>
<dbReference type="SUPFAM" id="SSF50939">
    <property type="entry name" value="Sialidases"/>
    <property type="match status" value="1"/>
</dbReference>
<dbReference type="Pfam" id="PF02837">
    <property type="entry name" value="Glyco_hydro_2_N"/>
    <property type="match status" value="1"/>
</dbReference>
<dbReference type="PROSITE" id="PS00608">
    <property type="entry name" value="GLYCOSYL_HYDROL_F2_2"/>
    <property type="match status" value="1"/>
</dbReference>
<dbReference type="InterPro" id="IPR006103">
    <property type="entry name" value="Glyco_hydro_2_cat"/>
</dbReference>
<dbReference type="InterPro" id="IPR006101">
    <property type="entry name" value="Glyco_hydro_2"/>
</dbReference>
<dbReference type="GO" id="GO:0009341">
    <property type="term" value="C:beta-galactosidase complex"/>
    <property type="evidence" value="ECO:0007669"/>
    <property type="project" value="InterPro"/>
</dbReference>
<dbReference type="Gene3D" id="3.20.20.80">
    <property type="entry name" value="Glycosidases"/>
    <property type="match status" value="1"/>
</dbReference>
<dbReference type="InterPro" id="IPR036156">
    <property type="entry name" value="Beta-gal/glucu_dom_sf"/>
</dbReference>
<dbReference type="GO" id="GO:0004565">
    <property type="term" value="F:beta-galactosidase activity"/>
    <property type="evidence" value="ECO:0007669"/>
    <property type="project" value="UniProtKB-EC"/>
</dbReference>
<feature type="signal peptide" evidence="8">
    <location>
        <begin position="1"/>
        <end position="24"/>
    </location>
</feature>
<dbReference type="RefSeq" id="WP_096054996.1">
    <property type="nucleotide sequence ID" value="NZ_CP023344.1"/>
</dbReference>
<evidence type="ECO:0000256" key="1">
    <source>
        <dbReference type="ARBA" id="ARBA00001412"/>
    </source>
</evidence>
<dbReference type="PANTHER" id="PTHR46323:SF2">
    <property type="entry name" value="BETA-GALACTOSIDASE"/>
    <property type="match status" value="1"/>
</dbReference>
<dbReference type="SUPFAM" id="SSF49785">
    <property type="entry name" value="Galactose-binding domain-like"/>
    <property type="match status" value="1"/>
</dbReference>
<keyword evidence="4 7" id="KW-0378">Hydrolase</keyword>
<dbReference type="EMBL" id="CP023344">
    <property type="protein sequence ID" value="ATC63364.1"/>
    <property type="molecule type" value="Genomic_DNA"/>
</dbReference>
<comment type="similarity">
    <text evidence="2 7">Belongs to the glycosyl hydrolase 2 family.</text>
</comment>
<organism evidence="10 11">
    <name type="scientific">Nibricoccus aquaticus</name>
    <dbReference type="NCBI Taxonomy" id="2576891"/>
    <lineage>
        <taxon>Bacteria</taxon>
        <taxon>Pseudomonadati</taxon>
        <taxon>Verrucomicrobiota</taxon>
        <taxon>Opitutia</taxon>
        <taxon>Opitutales</taxon>
        <taxon>Opitutaceae</taxon>
        <taxon>Nibricoccus</taxon>
    </lineage>
</organism>
<dbReference type="GO" id="GO:0030246">
    <property type="term" value="F:carbohydrate binding"/>
    <property type="evidence" value="ECO:0007669"/>
    <property type="project" value="InterPro"/>
</dbReference>
<dbReference type="EC" id="3.2.1.23" evidence="3 7"/>
<dbReference type="Proteomes" id="UP000217265">
    <property type="component" value="Chromosome"/>
</dbReference>
<dbReference type="SUPFAM" id="SSF49303">
    <property type="entry name" value="beta-Galactosidase/glucuronidase domain"/>
    <property type="match status" value="2"/>
</dbReference>
<dbReference type="SMART" id="SM01038">
    <property type="entry name" value="Bgal_small_N"/>
    <property type="match status" value="1"/>
</dbReference>
<dbReference type="Pfam" id="PF02929">
    <property type="entry name" value="Bgal_small_N"/>
    <property type="match status" value="1"/>
</dbReference>
<dbReference type="Gene3D" id="2.60.120.260">
    <property type="entry name" value="Galactose-binding domain-like"/>
    <property type="match status" value="1"/>
</dbReference>
<evidence type="ECO:0000256" key="4">
    <source>
        <dbReference type="ARBA" id="ARBA00022801"/>
    </source>
</evidence>
<keyword evidence="11" id="KW-1185">Reference proteome</keyword>